<evidence type="ECO:0000259" key="3">
    <source>
        <dbReference type="Pfam" id="PF03816"/>
    </source>
</evidence>
<keyword evidence="5" id="KW-1185">Reference proteome</keyword>
<evidence type="ECO:0000256" key="2">
    <source>
        <dbReference type="SAM" id="MobiDB-lite"/>
    </source>
</evidence>
<dbReference type="AlphaFoldDB" id="A0A2G5NME8"/>
<evidence type="ECO:0000256" key="1">
    <source>
        <dbReference type="ARBA" id="ARBA00006068"/>
    </source>
</evidence>
<feature type="compositionally biased region" description="Low complexity" evidence="2">
    <location>
        <begin position="466"/>
        <end position="487"/>
    </location>
</feature>
<comment type="caution">
    <text evidence="4">The sequence shown here is derived from an EMBL/GenBank/DDBJ whole genome shotgun (WGS) entry which is preliminary data.</text>
</comment>
<feature type="region of interest" description="Disordered" evidence="2">
    <location>
        <begin position="350"/>
        <end position="402"/>
    </location>
</feature>
<sequence length="487" mass="54485">MNKTFRAILILLSLSLVIVPVSYAAYLYSTTKGAIDLSFSKNSDKSNLREKAVDPSMDHISILFLGIDDSISRRENGQKVSEARTDAMILATFDRSNKQIRLVSIPRDTLAYIPSVKQYDKITHAHAEGGPESSMHAVENIFNVPVDYYARINMQAFVDIVDELGGIEFDVPFDINEPTKLDKGRIKVKKGKQLINGDEALALVRSRHVDTDLGRGKRQMQMIEAIVKKAKDTNSISKLDELVEIVGNNAKHNLTFENITSLASYYTSNDVAFKQMQLKGTDYMYNGVYYYNPVFEHIYKISKLLRKDLQLPEEKKSSLLDYKVIALKGDLIPLEKIDLEQIEKDFKQLMKDKKKKNKKNKKNNTKENKTNESNNGSSSKPIATEAPKTVESAPVTEQAPPVIEEPAPVPVITEAPVIPQQNNNQIINQAPATSEVNPNNSNNNSVTNTNIIRSDINANSNNQSGQAPQNVVRQPVNQNNTVPLNQQ</sequence>
<name>A0A2G5NME8_9STAP</name>
<dbReference type="Proteomes" id="UP000229523">
    <property type="component" value="Unassembled WGS sequence"/>
</dbReference>
<feature type="region of interest" description="Disordered" evidence="2">
    <location>
        <begin position="457"/>
        <end position="487"/>
    </location>
</feature>
<evidence type="ECO:0000313" key="5">
    <source>
        <dbReference type="Proteomes" id="UP000229523"/>
    </source>
</evidence>
<reference evidence="4 5" key="1">
    <citation type="journal article" date="2018" name="Front. Microbiol.">
        <title>Description and Comparative Genomics of Macrococcus caseolyticus subsp. hominis subsp. nov., Macrococcus goetzii sp. nov., Macrococcus epidermidis sp. nov., and Macrococcus bohemicus sp. nov., Novel Macrococci From Human Clinical Material With Virulence Potential and Suspected Uptake of Foreign DNA by Natural Transformation.</title>
        <authorList>
            <person name="Maslanova I."/>
            <person name="Wertheimer Z."/>
            <person name="Sedlacek I."/>
            <person name="Svec P."/>
            <person name="Indrakova A."/>
            <person name="Kovarovic V."/>
            <person name="Schumann P."/>
            <person name="Sproer C."/>
            <person name="Kralova S."/>
            <person name="Sedo O."/>
            <person name="Kristofova L."/>
            <person name="Vrbovska V."/>
            <person name="Fuzik T."/>
            <person name="Petras P."/>
            <person name="Zdrahal Z."/>
            <person name="Ruzickova V."/>
            <person name="Doskar J."/>
            <person name="Pantucek R."/>
        </authorList>
    </citation>
    <scope>NUCLEOTIDE SEQUENCE [LARGE SCALE GENOMIC DNA]</scope>
    <source>
        <strain evidence="4 5">CCM 4927</strain>
    </source>
</reference>
<protein>
    <submittedName>
        <fullName evidence="4">LytR family transcriptional regulator</fullName>
    </submittedName>
</protein>
<feature type="domain" description="Cell envelope-related transcriptional attenuator" evidence="3">
    <location>
        <begin position="84"/>
        <end position="231"/>
    </location>
</feature>
<comment type="similarity">
    <text evidence="1">Belongs to the LytR/CpsA/Psr (LCP) family.</text>
</comment>
<dbReference type="EMBL" id="MJBI02000001">
    <property type="protein sequence ID" value="RAI83081.1"/>
    <property type="molecule type" value="Genomic_DNA"/>
</dbReference>
<accession>A0A2G5NME8</accession>
<feature type="compositionally biased region" description="Basic residues" evidence="2">
    <location>
        <begin position="352"/>
        <end position="363"/>
    </location>
</feature>
<dbReference type="InterPro" id="IPR004474">
    <property type="entry name" value="LytR_CpsA_psr"/>
</dbReference>
<dbReference type="NCBIfam" id="TIGR00350">
    <property type="entry name" value="lytR_cpsA_psr"/>
    <property type="match status" value="1"/>
</dbReference>
<dbReference type="InterPro" id="IPR050922">
    <property type="entry name" value="LytR/CpsA/Psr_CW_biosynth"/>
</dbReference>
<dbReference type="Gene3D" id="3.30.420.590">
    <property type="match status" value="1"/>
</dbReference>
<dbReference type="Gene3D" id="3.40.630.190">
    <property type="entry name" value="LCP protein"/>
    <property type="match status" value="1"/>
</dbReference>
<dbReference type="Pfam" id="PF03816">
    <property type="entry name" value="LytR_cpsA_psr"/>
    <property type="match status" value="1"/>
</dbReference>
<proteinExistence type="inferred from homology"/>
<feature type="compositionally biased region" description="Low complexity" evidence="2">
    <location>
        <begin position="371"/>
        <end position="380"/>
    </location>
</feature>
<organism evidence="4 5">
    <name type="scientific">Macrococcoides goetzii</name>
    <dbReference type="NCBI Taxonomy" id="1891097"/>
    <lineage>
        <taxon>Bacteria</taxon>
        <taxon>Bacillati</taxon>
        <taxon>Bacillota</taxon>
        <taxon>Bacilli</taxon>
        <taxon>Bacillales</taxon>
        <taxon>Staphylococcaceae</taxon>
        <taxon>Macrococcoides</taxon>
    </lineage>
</organism>
<dbReference type="PANTHER" id="PTHR33392:SF3">
    <property type="entry name" value="POLYISOPRENYL-TEICHOIC ACID--PEPTIDOGLYCAN TEICHOIC ACID TRANSFERASE TAGT"/>
    <property type="match status" value="1"/>
</dbReference>
<evidence type="ECO:0000313" key="4">
    <source>
        <dbReference type="EMBL" id="RAI83081.1"/>
    </source>
</evidence>
<dbReference type="PANTHER" id="PTHR33392">
    <property type="entry name" value="POLYISOPRENYL-TEICHOIC ACID--PEPTIDOGLYCAN TEICHOIC ACID TRANSFERASE TAGU"/>
    <property type="match status" value="1"/>
</dbReference>
<gene>
    <name evidence="4" type="ORF">BFS35_005160</name>
</gene>